<accession>A0A1I1YWW5</accession>
<feature type="domain" description="N-acetylmuramoyl-L-alanine amidase" evidence="2">
    <location>
        <begin position="49"/>
        <end position="177"/>
    </location>
</feature>
<reference evidence="4" key="1">
    <citation type="submission" date="2016-10" db="EMBL/GenBank/DDBJ databases">
        <authorList>
            <person name="Varghese N."/>
            <person name="Submissions S."/>
        </authorList>
    </citation>
    <scope>NUCLEOTIDE SEQUENCE [LARGE SCALE GENOMIC DNA]</scope>
    <source>
        <strain evidence="4">ATCC 25963</strain>
    </source>
</reference>
<feature type="signal peptide" evidence="1">
    <location>
        <begin position="1"/>
        <end position="21"/>
    </location>
</feature>
<dbReference type="Pfam" id="PF01510">
    <property type="entry name" value="Amidase_2"/>
    <property type="match status" value="1"/>
</dbReference>
<feature type="chain" id="PRO_5011790136" evidence="1">
    <location>
        <begin position="22"/>
        <end position="192"/>
    </location>
</feature>
<dbReference type="InterPro" id="IPR036505">
    <property type="entry name" value="Amidase/PGRP_sf"/>
</dbReference>
<keyword evidence="4" id="KW-1185">Reference proteome</keyword>
<dbReference type="GO" id="GO:0009253">
    <property type="term" value="P:peptidoglycan catabolic process"/>
    <property type="evidence" value="ECO:0007669"/>
    <property type="project" value="InterPro"/>
</dbReference>
<dbReference type="SUPFAM" id="SSF55846">
    <property type="entry name" value="N-acetylmuramoyl-L-alanine amidase-like"/>
    <property type="match status" value="1"/>
</dbReference>
<dbReference type="CDD" id="cd06583">
    <property type="entry name" value="PGRP"/>
    <property type="match status" value="1"/>
</dbReference>
<dbReference type="Proteomes" id="UP000199400">
    <property type="component" value="Unassembled WGS sequence"/>
</dbReference>
<dbReference type="GO" id="GO:0008745">
    <property type="term" value="F:N-acetylmuramoyl-L-alanine amidase activity"/>
    <property type="evidence" value="ECO:0007669"/>
    <property type="project" value="InterPro"/>
</dbReference>
<evidence type="ECO:0000313" key="3">
    <source>
        <dbReference type="EMBL" id="SFE22540.1"/>
    </source>
</evidence>
<keyword evidence="1" id="KW-0732">Signal</keyword>
<evidence type="ECO:0000256" key="1">
    <source>
        <dbReference type="SAM" id="SignalP"/>
    </source>
</evidence>
<evidence type="ECO:0000313" key="4">
    <source>
        <dbReference type="Proteomes" id="UP000199400"/>
    </source>
</evidence>
<name>A0A1I1YWW5_9BACT</name>
<dbReference type="Gene3D" id="3.40.80.10">
    <property type="entry name" value="Peptidoglycan recognition protein-like"/>
    <property type="match status" value="1"/>
</dbReference>
<organism evidence="3 4">
    <name type="scientific">Nannocystis exedens</name>
    <dbReference type="NCBI Taxonomy" id="54"/>
    <lineage>
        <taxon>Bacteria</taxon>
        <taxon>Pseudomonadati</taxon>
        <taxon>Myxococcota</taxon>
        <taxon>Polyangia</taxon>
        <taxon>Nannocystales</taxon>
        <taxon>Nannocystaceae</taxon>
        <taxon>Nannocystis</taxon>
    </lineage>
</organism>
<dbReference type="EMBL" id="FOMX01000010">
    <property type="protein sequence ID" value="SFE22540.1"/>
    <property type="molecule type" value="Genomic_DNA"/>
</dbReference>
<dbReference type="InterPro" id="IPR002502">
    <property type="entry name" value="Amidase_domain"/>
</dbReference>
<sequence length="192" mass="21358">MRRRSLLAAACTALLPARVHARPPEVDVAASNAELLARLRAPGAPLRVWQWIVVHHTAAEWATLEGIDRYHRKRFGDPLGAEYHFVINNGKKRPAGLVEAARWRYQEPAAHLFKPENAPASIAVCLIGNFEERPLPAPMLDALVDLTAALMRECSIPAERVSTHRVVDDKLTQCPGKHFPRAEYLRRIGAGT</sequence>
<evidence type="ECO:0000259" key="2">
    <source>
        <dbReference type="Pfam" id="PF01510"/>
    </source>
</evidence>
<dbReference type="OrthoDB" id="9795421at2"/>
<dbReference type="STRING" id="54.SAMN02745121_03514"/>
<dbReference type="AlphaFoldDB" id="A0A1I1YWW5"/>
<gene>
    <name evidence="3" type="ORF">SAMN02745121_03514</name>
</gene>
<protein>
    <submittedName>
        <fullName evidence="3">N-acetylmuramoyl-L-alanine amidase</fullName>
    </submittedName>
</protein>
<dbReference type="RefSeq" id="WP_096328318.1">
    <property type="nucleotide sequence ID" value="NZ_FOMX01000010.1"/>
</dbReference>
<proteinExistence type="predicted"/>